<reference evidence="5" key="1">
    <citation type="journal article" date="2017" name="Nat. Commun.">
        <title>The asparagus genome sheds light on the origin and evolution of a young Y chromosome.</title>
        <authorList>
            <person name="Harkess A."/>
            <person name="Zhou J."/>
            <person name="Xu C."/>
            <person name="Bowers J.E."/>
            <person name="Van der Hulst R."/>
            <person name="Ayyampalayam S."/>
            <person name="Mercati F."/>
            <person name="Riccardi P."/>
            <person name="McKain M.R."/>
            <person name="Kakrana A."/>
            <person name="Tang H."/>
            <person name="Ray J."/>
            <person name="Groenendijk J."/>
            <person name="Arikit S."/>
            <person name="Mathioni S.M."/>
            <person name="Nakano M."/>
            <person name="Shan H."/>
            <person name="Telgmann-Rauber A."/>
            <person name="Kanno A."/>
            <person name="Yue Z."/>
            <person name="Chen H."/>
            <person name="Li W."/>
            <person name="Chen Y."/>
            <person name="Xu X."/>
            <person name="Zhang Y."/>
            <person name="Luo S."/>
            <person name="Chen H."/>
            <person name="Gao J."/>
            <person name="Mao Z."/>
            <person name="Pires J.C."/>
            <person name="Luo M."/>
            <person name="Kudrna D."/>
            <person name="Wing R.A."/>
            <person name="Meyers B.C."/>
            <person name="Yi K."/>
            <person name="Kong H."/>
            <person name="Lavrijsen P."/>
            <person name="Sunseri F."/>
            <person name="Falavigna A."/>
            <person name="Ye Y."/>
            <person name="Leebens-Mack J.H."/>
            <person name="Chen G."/>
        </authorList>
    </citation>
    <scope>NUCLEOTIDE SEQUENCE [LARGE SCALE GENOMIC DNA]</scope>
    <source>
        <strain evidence="5">cv. DH0086</strain>
    </source>
</reference>
<feature type="compositionally biased region" description="Low complexity" evidence="3">
    <location>
        <begin position="1"/>
        <end position="10"/>
    </location>
</feature>
<dbReference type="AlphaFoldDB" id="A0A5P1FUM0"/>
<gene>
    <name evidence="4" type="ORF">A4U43_C01F35560</name>
</gene>
<dbReference type="Gene3D" id="1.25.40.10">
    <property type="entry name" value="Tetratricopeptide repeat domain"/>
    <property type="match status" value="1"/>
</dbReference>
<evidence type="ECO:0008006" key="6">
    <source>
        <dbReference type="Google" id="ProtNLM"/>
    </source>
</evidence>
<dbReference type="NCBIfam" id="TIGR00756">
    <property type="entry name" value="PPR"/>
    <property type="match status" value="1"/>
</dbReference>
<sequence length="137" mass="15499">MRSLPSLSPDAPTPPPLLPPLPRERRPLHQPDPYLPLTPRLLWGAPPLPRPAAEGPCARPHRLDAYNSLVDALSKASLFRDDRGMLDDMLHSRVKPDVATYSCILTVLIDWDRYLDVLNLFTEMQLSMLAHRRMGSM</sequence>
<feature type="compositionally biased region" description="Pro residues" evidence="3">
    <location>
        <begin position="11"/>
        <end position="21"/>
    </location>
</feature>
<feature type="repeat" description="PPR" evidence="2">
    <location>
        <begin position="62"/>
        <end position="96"/>
    </location>
</feature>
<proteinExistence type="predicted"/>
<evidence type="ECO:0000256" key="3">
    <source>
        <dbReference type="SAM" id="MobiDB-lite"/>
    </source>
</evidence>
<protein>
    <recommendedName>
        <fullName evidence="6">Pentatricopeptide repeat-containing protein</fullName>
    </recommendedName>
</protein>
<dbReference type="Proteomes" id="UP000243459">
    <property type="component" value="Chromosome 1"/>
</dbReference>
<evidence type="ECO:0000256" key="1">
    <source>
        <dbReference type="ARBA" id="ARBA00022737"/>
    </source>
</evidence>
<feature type="region of interest" description="Disordered" evidence="3">
    <location>
        <begin position="1"/>
        <end position="33"/>
    </location>
</feature>
<dbReference type="EMBL" id="CM007381">
    <property type="protein sequence ID" value="ONK82045.1"/>
    <property type="molecule type" value="Genomic_DNA"/>
</dbReference>
<keyword evidence="1" id="KW-0677">Repeat</keyword>
<keyword evidence="5" id="KW-1185">Reference proteome</keyword>
<evidence type="ECO:0000313" key="4">
    <source>
        <dbReference type="EMBL" id="ONK82045.1"/>
    </source>
</evidence>
<evidence type="ECO:0000313" key="5">
    <source>
        <dbReference type="Proteomes" id="UP000243459"/>
    </source>
</evidence>
<dbReference type="PROSITE" id="PS51375">
    <property type="entry name" value="PPR"/>
    <property type="match status" value="1"/>
</dbReference>
<accession>A0A5P1FUM0</accession>
<dbReference type="Gramene" id="ONK82045">
    <property type="protein sequence ID" value="ONK82045"/>
    <property type="gene ID" value="A4U43_C01F35560"/>
</dbReference>
<name>A0A5P1FUM0_ASPOF</name>
<dbReference type="InterPro" id="IPR011990">
    <property type="entry name" value="TPR-like_helical_dom_sf"/>
</dbReference>
<dbReference type="InterPro" id="IPR002885">
    <property type="entry name" value="PPR_rpt"/>
</dbReference>
<evidence type="ECO:0000256" key="2">
    <source>
        <dbReference type="PROSITE-ProRule" id="PRU00708"/>
    </source>
</evidence>
<organism evidence="4 5">
    <name type="scientific">Asparagus officinalis</name>
    <name type="common">Garden asparagus</name>
    <dbReference type="NCBI Taxonomy" id="4686"/>
    <lineage>
        <taxon>Eukaryota</taxon>
        <taxon>Viridiplantae</taxon>
        <taxon>Streptophyta</taxon>
        <taxon>Embryophyta</taxon>
        <taxon>Tracheophyta</taxon>
        <taxon>Spermatophyta</taxon>
        <taxon>Magnoliopsida</taxon>
        <taxon>Liliopsida</taxon>
        <taxon>Asparagales</taxon>
        <taxon>Asparagaceae</taxon>
        <taxon>Asparagoideae</taxon>
        <taxon>Asparagus</taxon>
    </lineage>
</organism>